<dbReference type="Pfam" id="PF22694">
    <property type="entry name" value="CtpB_N-like"/>
    <property type="match status" value="1"/>
</dbReference>
<keyword evidence="4" id="KW-0720">Serine protease</keyword>
<dbReference type="SUPFAM" id="SSF50156">
    <property type="entry name" value="PDZ domain-like"/>
    <property type="match status" value="1"/>
</dbReference>
<dbReference type="GO" id="GO:0004175">
    <property type="term" value="F:endopeptidase activity"/>
    <property type="evidence" value="ECO:0007669"/>
    <property type="project" value="TreeGrafter"/>
</dbReference>
<dbReference type="SMART" id="SM00228">
    <property type="entry name" value="PDZ"/>
    <property type="match status" value="1"/>
</dbReference>
<keyword evidence="2" id="KW-0645">Protease</keyword>
<dbReference type="AlphaFoldDB" id="A0A382AA05"/>
<feature type="domain" description="PDZ" evidence="5">
    <location>
        <begin position="49"/>
        <end position="114"/>
    </location>
</feature>
<evidence type="ECO:0000313" key="6">
    <source>
        <dbReference type="EMBL" id="SVA97942.1"/>
    </source>
</evidence>
<dbReference type="InterPro" id="IPR005151">
    <property type="entry name" value="Tail-specific_protease"/>
</dbReference>
<dbReference type="GO" id="GO:0007165">
    <property type="term" value="P:signal transduction"/>
    <property type="evidence" value="ECO:0007669"/>
    <property type="project" value="TreeGrafter"/>
</dbReference>
<protein>
    <recommendedName>
        <fullName evidence="5">PDZ domain-containing protein</fullName>
    </recommendedName>
</protein>
<evidence type="ECO:0000256" key="3">
    <source>
        <dbReference type="ARBA" id="ARBA00022801"/>
    </source>
</evidence>
<dbReference type="PROSITE" id="PS50106">
    <property type="entry name" value="PDZ"/>
    <property type="match status" value="1"/>
</dbReference>
<dbReference type="FunFam" id="2.30.42.10:FF:000063">
    <property type="entry name" value="Peptidase, S41 family"/>
    <property type="match status" value="1"/>
</dbReference>
<keyword evidence="3" id="KW-0378">Hydrolase</keyword>
<sequence length="509" mass="56625">MVYEVYKRVMTDYADQIDPKKLATAGIDGMLSELDPYSVYLEEEDRHQLNLLTRGNYGGVGIQLGVRNDSLTVIAPIDDSPAQRAGIITGDKIIAVDGESTSEMSLDHAADNIRGPKDTKVTLTIRRWGEEDIDFVLTRSTITVKDVSYSGMINDKTGYIRLNRFSRNSSGEMRQALRSLDNQGVERIILDLRGNPGGLMDAAVQILDMLVEKGIEVVSMSGRSNESNRTFTSQNKPIVNSSIRLAVLIDGGSASASEIVAGAIQDLDRGIVVGTNSFGKGLVQTAYQLDEARTLKMTTAKYYIPSGRLIQKPGYLRGDVAADAEGSDSVFATVNGRRVISNGGITPDFKVEQERTPLLTRECWRKGLFFEFSSKYHKAHQIKGNIEITDNIVEEFRFFISSKNLDLKSEGEKELAKLEEMLKEESETDKRIEHSLSVLRKHYEEDMDDLFNDELDHIRVMLERDMSWAVGGIGMRIESSFDDDPVVLKAIEVVADQYAYGSTLDPSMN</sequence>
<dbReference type="GO" id="GO:0030288">
    <property type="term" value="C:outer membrane-bounded periplasmic space"/>
    <property type="evidence" value="ECO:0007669"/>
    <property type="project" value="TreeGrafter"/>
</dbReference>
<dbReference type="Gene3D" id="3.90.226.10">
    <property type="entry name" value="2-enoyl-CoA Hydratase, Chain A, domain 1"/>
    <property type="match status" value="1"/>
</dbReference>
<evidence type="ECO:0000256" key="4">
    <source>
        <dbReference type="ARBA" id="ARBA00022825"/>
    </source>
</evidence>
<accession>A0A382AA05</accession>
<dbReference type="InterPro" id="IPR055210">
    <property type="entry name" value="CtpA/B_N"/>
</dbReference>
<comment type="similarity">
    <text evidence="1">Belongs to the peptidase S41A family.</text>
</comment>
<dbReference type="InterPro" id="IPR041489">
    <property type="entry name" value="PDZ_6"/>
</dbReference>
<dbReference type="SMART" id="SM00245">
    <property type="entry name" value="TSPc"/>
    <property type="match status" value="1"/>
</dbReference>
<dbReference type="SUPFAM" id="SSF52096">
    <property type="entry name" value="ClpP/crotonase"/>
    <property type="match status" value="1"/>
</dbReference>
<dbReference type="Pfam" id="PF17820">
    <property type="entry name" value="PDZ_6"/>
    <property type="match status" value="1"/>
</dbReference>
<dbReference type="CDD" id="cd07560">
    <property type="entry name" value="Peptidase_S41_CPP"/>
    <property type="match status" value="1"/>
</dbReference>
<dbReference type="InterPro" id="IPR001478">
    <property type="entry name" value="PDZ"/>
</dbReference>
<dbReference type="GO" id="GO:0006508">
    <property type="term" value="P:proteolysis"/>
    <property type="evidence" value="ECO:0007669"/>
    <property type="project" value="UniProtKB-KW"/>
</dbReference>
<dbReference type="PANTHER" id="PTHR32060">
    <property type="entry name" value="TAIL-SPECIFIC PROTEASE"/>
    <property type="match status" value="1"/>
</dbReference>
<dbReference type="NCBIfam" id="TIGR00225">
    <property type="entry name" value="prc"/>
    <property type="match status" value="1"/>
</dbReference>
<evidence type="ECO:0000259" key="5">
    <source>
        <dbReference type="PROSITE" id="PS50106"/>
    </source>
</evidence>
<dbReference type="CDD" id="cd06782">
    <property type="entry name" value="cpPDZ_CPP-like"/>
    <property type="match status" value="1"/>
</dbReference>
<organism evidence="6">
    <name type="scientific">marine metagenome</name>
    <dbReference type="NCBI Taxonomy" id="408172"/>
    <lineage>
        <taxon>unclassified sequences</taxon>
        <taxon>metagenomes</taxon>
        <taxon>ecological metagenomes</taxon>
    </lineage>
</organism>
<gene>
    <name evidence="6" type="ORF">METZ01_LOCUS150796</name>
</gene>
<evidence type="ECO:0000256" key="1">
    <source>
        <dbReference type="ARBA" id="ARBA00009179"/>
    </source>
</evidence>
<dbReference type="EMBL" id="UINC01024404">
    <property type="protein sequence ID" value="SVA97942.1"/>
    <property type="molecule type" value="Genomic_DNA"/>
</dbReference>
<dbReference type="InterPro" id="IPR036034">
    <property type="entry name" value="PDZ_sf"/>
</dbReference>
<proteinExistence type="inferred from homology"/>
<dbReference type="InterPro" id="IPR029045">
    <property type="entry name" value="ClpP/crotonase-like_dom_sf"/>
</dbReference>
<dbReference type="GO" id="GO:0008236">
    <property type="term" value="F:serine-type peptidase activity"/>
    <property type="evidence" value="ECO:0007669"/>
    <property type="project" value="UniProtKB-KW"/>
</dbReference>
<dbReference type="InterPro" id="IPR004447">
    <property type="entry name" value="Peptidase_S41A"/>
</dbReference>
<name>A0A382AA05_9ZZZZ</name>
<reference evidence="6" key="1">
    <citation type="submission" date="2018-05" db="EMBL/GenBank/DDBJ databases">
        <authorList>
            <person name="Lanie J.A."/>
            <person name="Ng W.-L."/>
            <person name="Kazmierczak K.M."/>
            <person name="Andrzejewski T.M."/>
            <person name="Davidsen T.M."/>
            <person name="Wayne K.J."/>
            <person name="Tettelin H."/>
            <person name="Glass J.I."/>
            <person name="Rusch D."/>
            <person name="Podicherti R."/>
            <person name="Tsui H.-C.T."/>
            <person name="Winkler M.E."/>
        </authorList>
    </citation>
    <scope>NUCLEOTIDE SEQUENCE</scope>
</reference>
<evidence type="ECO:0000256" key="2">
    <source>
        <dbReference type="ARBA" id="ARBA00022670"/>
    </source>
</evidence>
<dbReference type="Gene3D" id="2.30.42.10">
    <property type="match status" value="1"/>
</dbReference>
<dbReference type="PANTHER" id="PTHR32060:SF30">
    <property type="entry name" value="CARBOXY-TERMINAL PROCESSING PROTEASE CTPA"/>
    <property type="match status" value="1"/>
</dbReference>
<dbReference type="Gene3D" id="3.30.750.44">
    <property type="match status" value="1"/>
</dbReference>
<dbReference type="Pfam" id="PF03572">
    <property type="entry name" value="Peptidase_S41"/>
    <property type="match status" value="1"/>
</dbReference>